<dbReference type="PANTHER" id="PTHR31170:SF25">
    <property type="entry name" value="BNAA09G04570D PROTEIN"/>
    <property type="match status" value="1"/>
</dbReference>
<evidence type="ECO:0000256" key="1">
    <source>
        <dbReference type="SAM" id="MobiDB-lite"/>
    </source>
</evidence>
<evidence type="ECO:0000313" key="2">
    <source>
        <dbReference type="EMBL" id="KAE9447485.1"/>
    </source>
</evidence>
<reference evidence="2" key="1">
    <citation type="journal article" date="2019" name="Genome Biol. Evol.">
        <title>The Rhododendron genome and chromosomal organization provide insight into shared whole-genome duplications across the heath family (Ericaceae).</title>
        <authorList>
            <person name="Soza V.L."/>
            <person name="Lindsley D."/>
            <person name="Waalkes A."/>
            <person name="Ramage E."/>
            <person name="Patwardhan R.P."/>
            <person name="Burton J.N."/>
            <person name="Adey A."/>
            <person name="Kumar A."/>
            <person name="Qiu R."/>
            <person name="Shendure J."/>
            <person name="Hall B."/>
        </authorList>
    </citation>
    <scope>NUCLEOTIDE SEQUENCE</scope>
    <source>
        <strain evidence="2">RSF 1966-606</strain>
    </source>
</reference>
<comment type="caution">
    <text evidence="2">The sequence shown here is derived from an EMBL/GenBank/DDBJ whole genome shotgun (WGS) entry which is preliminary data.</text>
</comment>
<feature type="region of interest" description="Disordered" evidence="1">
    <location>
        <begin position="219"/>
        <end position="247"/>
    </location>
</feature>
<proteinExistence type="predicted"/>
<dbReference type="EMBL" id="QEFC01003534">
    <property type="protein sequence ID" value="KAE9447485.1"/>
    <property type="molecule type" value="Genomic_DNA"/>
</dbReference>
<sequence>MSGQAGNDDEDCVKNISTKIDEGCDKYDVLFPSSARIFKVSESLRELNKRAYTPRLIAIGPLHRKDEHLQTPMQDIKVRYTDALIFRVAEKIGDDEKLGDDRKNYKVLRECIKKVKGCISDAKKFYADVDNARKYDAKEVTLVSKGHIYEAEEVTLVYKGQKCNAEEVKVVHKAGKYDTSKVTLVDEAATDEMLEMMLVDGCFILELLYLSHQRKKKAEAEREKKEEAKRRNPSGADNGNSKASSSILQGQDPIDPIFNNILTGAIVQQDLILLENQIPFFVLEHLFEVTVAMVSGAKRLSLEDYVRSYCREYYIKGPEYENSGSKKTSCFLPVVDCVLSVGDHSTKESAQAGKADDQYHHILHLLHDFWLPDDLPVENKQKKLCGLEVSASDLHYAGVNFAPAENNNLFNVEFEKPQGIRWWFHGAKFKIPTLNVDDSTETFLRNLIALEQCCPGVRRHFTSYAKFMDMLIDSGKDVDVLKKAGVIRNNLGADTDVACLFNNLCKEVVVGEFYFNDKYQDAYTYSKYSWPKWMAYWKRTYSASPWAFRAVVVHVSCL</sequence>
<feature type="non-terminal residue" evidence="2">
    <location>
        <position position="1"/>
    </location>
</feature>
<dbReference type="Pfam" id="PF03140">
    <property type="entry name" value="DUF247"/>
    <property type="match status" value="1"/>
</dbReference>
<dbReference type="OrthoDB" id="605154at2759"/>
<dbReference type="AlphaFoldDB" id="A0A6A4KP51"/>
<dbReference type="InterPro" id="IPR004158">
    <property type="entry name" value="DUF247_pln"/>
</dbReference>
<dbReference type="PANTHER" id="PTHR31170">
    <property type="entry name" value="BNAC04G53230D PROTEIN"/>
    <property type="match status" value="1"/>
</dbReference>
<name>A0A6A4KP51_9ERIC</name>
<protein>
    <submittedName>
        <fullName evidence="2">Uncharacterized protein</fullName>
    </submittedName>
</protein>
<accession>A0A6A4KP51</accession>
<organism evidence="2">
    <name type="scientific">Rhododendron williamsianum</name>
    <dbReference type="NCBI Taxonomy" id="262921"/>
    <lineage>
        <taxon>Eukaryota</taxon>
        <taxon>Viridiplantae</taxon>
        <taxon>Streptophyta</taxon>
        <taxon>Embryophyta</taxon>
        <taxon>Tracheophyta</taxon>
        <taxon>Spermatophyta</taxon>
        <taxon>Magnoliopsida</taxon>
        <taxon>eudicotyledons</taxon>
        <taxon>Gunneridae</taxon>
        <taxon>Pentapetalae</taxon>
        <taxon>asterids</taxon>
        <taxon>Ericales</taxon>
        <taxon>Ericaceae</taxon>
        <taxon>Ericoideae</taxon>
        <taxon>Rhodoreae</taxon>
        <taxon>Rhododendron</taxon>
    </lineage>
</organism>
<feature type="compositionally biased region" description="Basic and acidic residues" evidence="1">
    <location>
        <begin position="219"/>
        <end position="230"/>
    </location>
</feature>
<gene>
    <name evidence="2" type="ORF">C3L33_20617</name>
</gene>
<feature type="compositionally biased region" description="Polar residues" evidence="1">
    <location>
        <begin position="235"/>
        <end position="247"/>
    </location>
</feature>